<evidence type="ECO:0000256" key="4">
    <source>
        <dbReference type="ARBA" id="ARBA00022777"/>
    </source>
</evidence>
<dbReference type="PATRIC" id="fig|1122180.6.peg.1599"/>
<evidence type="ECO:0000256" key="2">
    <source>
        <dbReference type="ARBA" id="ARBA00022679"/>
    </source>
</evidence>
<keyword evidence="9" id="KW-1185">Reference proteome</keyword>
<keyword evidence="3" id="KW-0547">Nucleotide-binding</keyword>
<dbReference type="CDD" id="cd01164">
    <property type="entry name" value="FruK_PfkB_like"/>
    <property type="match status" value="1"/>
</dbReference>
<evidence type="ECO:0000313" key="9">
    <source>
        <dbReference type="Proteomes" id="UP000025047"/>
    </source>
</evidence>
<dbReference type="eggNOG" id="COG1105">
    <property type="taxonomic scope" value="Bacteria"/>
</dbReference>
<dbReference type="InterPro" id="IPR029056">
    <property type="entry name" value="Ribokinase-like"/>
</dbReference>
<dbReference type="InterPro" id="IPR017583">
    <property type="entry name" value="Tagatose/fructose_Pkinase"/>
</dbReference>
<dbReference type="InterPro" id="IPR011611">
    <property type="entry name" value="PfkB_dom"/>
</dbReference>
<dbReference type="STRING" id="1122180.Lokhon_01622"/>
<protein>
    <recommendedName>
        <fullName evidence="6">Phosphofructokinase</fullName>
    </recommendedName>
</protein>
<keyword evidence="2 6" id="KW-0808">Transferase</keyword>
<dbReference type="PANTHER" id="PTHR46566">
    <property type="entry name" value="1-PHOSPHOFRUCTOKINASE-RELATED"/>
    <property type="match status" value="1"/>
</dbReference>
<comment type="similarity">
    <text evidence="1 6">Belongs to the carbohydrate kinase PfkB family.</text>
</comment>
<evidence type="ECO:0000256" key="5">
    <source>
        <dbReference type="ARBA" id="ARBA00022840"/>
    </source>
</evidence>
<dbReference type="AlphaFoldDB" id="A0A017HE62"/>
<dbReference type="PIRSF" id="PIRSF000535">
    <property type="entry name" value="1PFK/6PFK/LacC"/>
    <property type="match status" value="1"/>
</dbReference>
<accession>A0A017HE62</accession>
<dbReference type="PROSITE" id="PS00583">
    <property type="entry name" value="PFKB_KINASES_1"/>
    <property type="match status" value="1"/>
</dbReference>
<dbReference type="PANTHER" id="PTHR46566:SF2">
    <property type="entry name" value="ATP-DEPENDENT 6-PHOSPHOFRUCTOKINASE ISOZYME 2"/>
    <property type="match status" value="1"/>
</dbReference>
<evidence type="ECO:0000256" key="3">
    <source>
        <dbReference type="ARBA" id="ARBA00022741"/>
    </source>
</evidence>
<reference evidence="8 9" key="1">
    <citation type="submission" date="2013-03" db="EMBL/GenBank/DDBJ databases">
        <authorList>
            <person name="Fiebig A."/>
            <person name="Goeker M."/>
            <person name="Klenk H.-P.P."/>
        </authorList>
    </citation>
    <scope>NUCLEOTIDE SEQUENCE [LARGE SCALE GENOMIC DNA]</scope>
    <source>
        <strain evidence="8 9">DSM 17492</strain>
    </source>
</reference>
<dbReference type="HOGENOM" id="CLU_050013_0_2_5"/>
<keyword evidence="5" id="KW-0067">ATP-binding</keyword>
<evidence type="ECO:0000256" key="1">
    <source>
        <dbReference type="ARBA" id="ARBA00010688"/>
    </source>
</evidence>
<dbReference type="NCBIfam" id="TIGR03168">
    <property type="entry name" value="1-PFK"/>
    <property type="match status" value="1"/>
</dbReference>
<dbReference type="GO" id="GO:0003872">
    <property type="term" value="F:6-phosphofructokinase activity"/>
    <property type="evidence" value="ECO:0007669"/>
    <property type="project" value="TreeGrafter"/>
</dbReference>
<dbReference type="GO" id="GO:0005524">
    <property type="term" value="F:ATP binding"/>
    <property type="evidence" value="ECO:0007669"/>
    <property type="project" value="UniProtKB-KW"/>
</dbReference>
<evidence type="ECO:0000313" key="8">
    <source>
        <dbReference type="EMBL" id="EYD72817.1"/>
    </source>
</evidence>
<dbReference type="GO" id="GO:0005829">
    <property type="term" value="C:cytosol"/>
    <property type="evidence" value="ECO:0007669"/>
    <property type="project" value="TreeGrafter"/>
</dbReference>
<evidence type="ECO:0000259" key="7">
    <source>
        <dbReference type="Pfam" id="PF00294"/>
    </source>
</evidence>
<dbReference type="InterPro" id="IPR002173">
    <property type="entry name" value="Carboh/pur_kinase_PfkB_CS"/>
</dbReference>
<dbReference type="Proteomes" id="UP000025047">
    <property type="component" value="Unassembled WGS sequence"/>
</dbReference>
<dbReference type="RefSeq" id="WP_017929134.1">
    <property type="nucleotide sequence ID" value="NZ_KB822999.1"/>
</dbReference>
<organism evidence="8 9">
    <name type="scientific">Limimaricola hongkongensis DSM 17492</name>
    <dbReference type="NCBI Taxonomy" id="1122180"/>
    <lineage>
        <taxon>Bacteria</taxon>
        <taxon>Pseudomonadati</taxon>
        <taxon>Pseudomonadota</taxon>
        <taxon>Alphaproteobacteria</taxon>
        <taxon>Rhodobacterales</taxon>
        <taxon>Paracoccaceae</taxon>
        <taxon>Limimaricola</taxon>
    </lineage>
</organism>
<dbReference type="Gene3D" id="3.40.1190.20">
    <property type="match status" value="1"/>
</dbReference>
<name>A0A017HE62_9RHOB</name>
<sequence length="317" mass="32223">MRPILTLTLNPALDLATETGALLPGRKLRCTAPRLDPGGGGVNVSRAIARLGRASTAMIALGGATGDTIAALLAAEGIEIAVLPLPGLTRQSVAVTARDTGAQYRLVMPGPDWPAEATVRLFGELSNRIGSDHVVVVSGSLPPGLPGATLVQLAGLCHERDAEMFLDTSGPALSEALRGTDGPPFDLLRTDGEEAGQLAGRDFEDPGDLASFGRHLIDTGRARQVVMALGARGTVGVTATEAFFCHAPEVELVSAVGAGDSLLGAVALALAQGQTFRTSVRAGTAAAAAAVTTPATQLCDGALARRLVGEVEVSDLA</sequence>
<keyword evidence="4 8" id="KW-0418">Kinase</keyword>
<evidence type="ECO:0000256" key="6">
    <source>
        <dbReference type="PIRNR" id="PIRNR000535"/>
    </source>
</evidence>
<dbReference type="SUPFAM" id="SSF53613">
    <property type="entry name" value="Ribokinase-like"/>
    <property type="match status" value="1"/>
</dbReference>
<gene>
    <name evidence="8" type="ORF">Lokhon_01622</name>
</gene>
<dbReference type="Pfam" id="PF00294">
    <property type="entry name" value="PfkB"/>
    <property type="match status" value="1"/>
</dbReference>
<feature type="domain" description="Carbohydrate kinase PfkB" evidence="7">
    <location>
        <begin position="24"/>
        <end position="299"/>
    </location>
</feature>
<proteinExistence type="inferred from homology"/>
<comment type="caution">
    <text evidence="8">The sequence shown here is derived from an EMBL/GenBank/DDBJ whole genome shotgun (WGS) entry which is preliminary data.</text>
</comment>
<dbReference type="EMBL" id="APGJ01000004">
    <property type="protein sequence ID" value="EYD72817.1"/>
    <property type="molecule type" value="Genomic_DNA"/>
</dbReference>